<dbReference type="Pfam" id="PF07589">
    <property type="entry name" value="PEP-CTERM"/>
    <property type="match status" value="1"/>
</dbReference>
<dbReference type="NCBIfam" id="TIGR02595">
    <property type="entry name" value="PEP_CTERM"/>
    <property type="match status" value="1"/>
</dbReference>
<feature type="signal peptide" evidence="1">
    <location>
        <begin position="1"/>
        <end position="21"/>
    </location>
</feature>
<comment type="caution">
    <text evidence="3">The sequence shown here is derived from an EMBL/GenBank/DDBJ whole genome shotgun (WGS) entry which is preliminary data.</text>
</comment>
<name>A0ABT5KJS2_9BURK</name>
<reference evidence="3 4" key="1">
    <citation type="submission" date="2022-10" db="EMBL/GenBank/DDBJ databases">
        <title>Paucibacter sp. hw1 Genome sequencing.</title>
        <authorList>
            <person name="Park S."/>
        </authorList>
    </citation>
    <scope>NUCLEOTIDE SEQUENCE [LARGE SCALE GENOMIC DNA]</scope>
    <source>
        <strain evidence="4">hw1</strain>
    </source>
</reference>
<keyword evidence="4" id="KW-1185">Reference proteome</keyword>
<evidence type="ECO:0000256" key="1">
    <source>
        <dbReference type="SAM" id="SignalP"/>
    </source>
</evidence>
<feature type="domain" description="Ice-binding protein C-terminal" evidence="2">
    <location>
        <begin position="141"/>
        <end position="165"/>
    </location>
</feature>
<proteinExistence type="predicted"/>
<evidence type="ECO:0000259" key="2">
    <source>
        <dbReference type="Pfam" id="PF07589"/>
    </source>
</evidence>
<dbReference type="EMBL" id="JAQQXT010000018">
    <property type="protein sequence ID" value="MDC8774168.1"/>
    <property type="molecule type" value="Genomic_DNA"/>
</dbReference>
<feature type="chain" id="PRO_5046350889" evidence="1">
    <location>
        <begin position="22"/>
        <end position="168"/>
    </location>
</feature>
<dbReference type="InterPro" id="IPR013424">
    <property type="entry name" value="Ice-binding_C"/>
</dbReference>
<sequence>MKKLNFVAAAVLAASSFSASALTTPWGQHDAIEFGTGSAVGANSIISDFFTFTLAAPVNTVAVAVTNDTAPPTTFANLINASLTLWDVTNNVVVGTVNFDSTAVTKDFGSLAAGSYKYAVSAQVAANAIGGSYLVTSSVTPVPEPSTYALLLAGLGAIGFVARRRKSA</sequence>
<protein>
    <submittedName>
        <fullName evidence="3">FxDxF family PEP-CTERM protein</fullName>
    </submittedName>
</protein>
<gene>
    <name evidence="3" type="ORF">PRZ03_21615</name>
</gene>
<accession>A0ABT5KJS2</accession>
<organism evidence="3 4">
    <name type="scientific">Roseateles albus</name>
    <dbReference type="NCBI Taxonomy" id="2987525"/>
    <lineage>
        <taxon>Bacteria</taxon>
        <taxon>Pseudomonadati</taxon>
        <taxon>Pseudomonadota</taxon>
        <taxon>Betaproteobacteria</taxon>
        <taxon>Burkholderiales</taxon>
        <taxon>Sphaerotilaceae</taxon>
        <taxon>Roseateles</taxon>
    </lineage>
</organism>
<dbReference type="Proteomes" id="UP001221189">
    <property type="component" value="Unassembled WGS sequence"/>
</dbReference>
<keyword evidence="1" id="KW-0732">Signal</keyword>
<evidence type="ECO:0000313" key="4">
    <source>
        <dbReference type="Proteomes" id="UP001221189"/>
    </source>
</evidence>
<evidence type="ECO:0000313" key="3">
    <source>
        <dbReference type="EMBL" id="MDC8774168.1"/>
    </source>
</evidence>
<dbReference type="NCBIfam" id="NF038126">
    <property type="entry name" value="PEP_CTERM_FxDxF"/>
    <property type="match status" value="1"/>
</dbReference>